<dbReference type="Proteomes" id="UP001521209">
    <property type="component" value="Unassembled WGS sequence"/>
</dbReference>
<feature type="domain" description="4Fe-4S Mo/W bis-MGD-type" evidence="6">
    <location>
        <begin position="1"/>
        <end position="47"/>
    </location>
</feature>
<dbReference type="PANTHER" id="PTHR43105:SF9">
    <property type="entry name" value="NADPH-FE(3+) OXIDOREDUCTASE SUBUNIT ALPHA"/>
    <property type="match status" value="1"/>
</dbReference>
<evidence type="ECO:0000256" key="3">
    <source>
        <dbReference type="ARBA" id="ARBA00023002"/>
    </source>
</evidence>
<dbReference type="InterPro" id="IPR006657">
    <property type="entry name" value="MoPterin_dinucl-bd_dom"/>
</dbReference>
<dbReference type="RefSeq" id="WP_235704753.1">
    <property type="nucleotide sequence ID" value="NZ_JAKGBZ010000024.1"/>
</dbReference>
<dbReference type="Pfam" id="PF04879">
    <property type="entry name" value="Molybdop_Fe4S4"/>
    <property type="match status" value="1"/>
</dbReference>
<dbReference type="InterPro" id="IPR050123">
    <property type="entry name" value="Prok_molybdopt-oxidoreductase"/>
</dbReference>
<dbReference type="InterPro" id="IPR009010">
    <property type="entry name" value="Asp_de-COase-like_dom_sf"/>
</dbReference>
<name>A0ABS9DZD0_9PROT</name>
<keyword evidence="5" id="KW-0411">Iron-sulfur</keyword>
<dbReference type="Gene3D" id="1.10.10.1100">
    <property type="entry name" value="BFD-like [2Fe-2S]-binding domain"/>
    <property type="match status" value="1"/>
</dbReference>
<dbReference type="Pfam" id="PF04324">
    <property type="entry name" value="Fer2_BFD"/>
    <property type="match status" value="1"/>
</dbReference>
<evidence type="ECO:0000256" key="1">
    <source>
        <dbReference type="ARBA" id="ARBA00022485"/>
    </source>
</evidence>
<dbReference type="Gene3D" id="2.40.40.20">
    <property type="match status" value="1"/>
</dbReference>
<dbReference type="CDD" id="cd02754">
    <property type="entry name" value="MopB_Nitrate-R-NapA-like"/>
    <property type="match status" value="1"/>
</dbReference>
<evidence type="ECO:0000256" key="4">
    <source>
        <dbReference type="ARBA" id="ARBA00023004"/>
    </source>
</evidence>
<keyword evidence="8" id="KW-1185">Reference proteome</keyword>
<dbReference type="Gene3D" id="2.20.25.90">
    <property type="entry name" value="ADC-like domains"/>
    <property type="match status" value="1"/>
</dbReference>
<protein>
    <submittedName>
        <fullName evidence="7">Molybdopterin-dependent oxidoreductase</fullName>
    </submittedName>
</protein>
<dbReference type="InterPro" id="IPR041854">
    <property type="entry name" value="BFD-like_2Fe2S-bd_dom_sf"/>
</dbReference>
<evidence type="ECO:0000313" key="8">
    <source>
        <dbReference type="Proteomes" id="UP001521209"/>
    </source>
</evidence>
<evidence type="ECO:0000259" key="6">
    <source>
        <dbReference type="SMART" id="SM00926"/>
    </source>
</evidence>
<dbReference type="SMART" id="SM00926">
    <property type="entry name" value="Molybdop_Fe4S4"/>
    <property type="match status" value="1"/>
</dbReference>
<keyword evidence="2" id="KW-0479">Metal-binding</keyword>
<comment type="caution">
    <text evidence="7">The sequence shown here is derived from an EMBL/GenBank/DDBJ whole genome shotgun (WGS) entry which is preliminary data.</text>
</comment>
<keyword evidence="4" id="KW-0408">Iron</keyword>
<dbReference type="Pfam" id="PF01568">
    <property type="entry name" value="Molydop_binding"/>
    <property type="match status" value="1"/>
</dbReference>
<dbReference type="InterPro" id="IPR006963">
    <property type="entry name" value="Mopterin_OxRdtase_4Fe-4S_dom"/>
</dbReference>
<reference evidence="7 8" key="1">
    <citation type="submission" date="2022-01" db="EMBL/GenBank/DDBJ databases">
        <authorList>
            <person name="Won M."/>
            <person name="Kim S.-J."/>
            <person name="Kwon S.-W."/>
        </authorList>
    </citation>
    <scope>NUCLEOTIDE SEQUENCE [LARGE SCALE GENOMIC DNA]</scope>
    <source>
        <strain evidence="7 8">KCTC 23505</strain>
    </source>
</reference>
<proteinExistence type="predicted"/>
<dbReference type="Gene3D" id="3.40.228.10">
    <property type="entry name" value="Dimethylsulfoxide Reductase, domain 2"/>
    <property type="match status" value="1"/>
</dbReference>
<dbReference type="SUPFAM" id="SSF53706">
    <property type="entry name" value="Formate dehydrogenase/DMSO reductase, domains 1-3"/>
    <property type="match status" value="1"/>
</dbReference>
<dbReference type="Gene3D" id="3.40.50.740">
    <property type="match status" value="1"/>
</dbReference>
<dbReference type="InterPro" id="IPR006656">
    <property type="entry name" value="Mopterin_OxRdtase"/>
</dbReference>
<sequence length="871" mass="93113">MNTTCPYCGVGCGVVAGRDGIVGDPDHPANRGKLCVKGTTLGLTLDDRDRLVAPMIGGQQASWPEALDVVAKRFGEAIAERGPDSVAFYVSGQFLTEDYYIANKLMKGFIGSGNIDTNSRLCMASPVAAQIRAFGEDLVPGIYEDFDEADLILFVGSNAAWCHPVLFQRALRARESRGTRIVAIDPRRSATADLADLHIQIAPGGDLALFAALFAKCAAKGALDYDFIARHTAGFDAALAMAHQADPGIDAELFDQFADMIAGTPRLVTAFFQGVNQSVIGTDTVNAILNLHLATGRIGKPGAGPFSLTGQPNAMGGREVGGLATQLAAHLSFDDSAHRDILARFWNAPHLARKPGLKAIDLFDAVHDGRIKALWIAGTNPAESLPRSALVREALERCPFVVVADCWPTATSSRADVVLPAAGWSEKDGTVTNSERMISRQRAFRPAPGEAKPDWWMFKEVACRMGFGEAFAYSSTASIFREHAALSTFENDGARVFDLGPLAAMPDEDYDVMRPIQWPVGRAEPRLFGDGRFPTADGRARFVAVSAEHGAVDEEKKFTLNTGRLRDQWHTMTRTGRVPELMAHREAAAATIAPADAARLGIATGDLAAIGNERGQLILPAMIGADQASGSIFMAMHWTEAHGSASTVNMLAGAERDPISGEPAFKHGKVTMRRIVAQWHGVALARTVLSVRSKVNDHAVWSRTPRVGGLVQFGFTGFLPLREDTTCRSLASSLLELPETVEMLDYTDARRGVFRLAVMRGGVLVFVLHVASDRAALPSADSLEKLFARRWVEPDPAVLLAGRGASSAAPRGGIVCVCHQVTEPMIRAAIKVRGLATIDAIGAATKAGTGCGSCISELKGFLHHEPILAAG</sequence>
<dbReference type="InterPro" id="IPR007419">
    <property type="entry name" value="BFD-like_2Fe2S-bd_dom"/>
</dbReference>
<evidence type="ECO:0000256" key="2">
    <source>
        <dbReference type="ARBA" id="ARBA00022723"/>
    </source>
</evidence>
<keyword evidence="1" id="KW-0004">4Fe-4S</keyword>
<organism evidence="7 8">
    <name type="scientific">Acidiphilium iwatense</name>
    <dbReference type="NCBI Taxonomy" id="768198"/>
    <lineage>
        <taxon>Bacteria</taxon>
        <taxon>Pseudomonadati</taxon>
        <taxon>Pseudomonadota</taxon>
        <taxon>Alphaproteobacteria</taxon>
        <taxon>Acetobacterales</taxon>
        <taxon>Acidocellaceae</taxon>
        <taxon>Acidiphilium</taxon>
    </lineage>
</organism>
<dbReference type="SUPFAM" id="SSF50692">
    <property type="entry name" value="ADC-like"/>
    <property type="match status" value="1"/>
</dbReference>
<evidence type="ECO:0000313" key="7">
    <source>
        <dbReference type="EMBL" id="MCF3947510.1"/>
    </source>
</evidence>
<dbReference type="Pfam" id="PF00384">
    <property type="entry name" value="Molybdopterin"/>
    <property type="match status" value="1"/>
</dbReference>
<dbReference type="PANTHER" id="PTHR43105">
    <property type="entry name" value="RESPIRATORY NITRATE REDUCTASE"/>
    <property type="match status" value="1"/>
</dbReference>
<accession>A0ABS9DZD0</accession>
<keyword evidence="3" id="KW-0560">Oxidoreductase</keyword>
<evidence type="ECO:0000256" key="5">
    <source>
        <dbReference type="ARBA" id="ARBA00023014"/>
    </source>
</evidence>
<dbReference type="EMBL" id="JAKGBZ010000024">
    <property type="protein sequence ID" value="MCF3947510.1"/>
    <property type="molecule type" value="Genomic_DNA"/>
</dbReference>
<gene>
    <name evidence="7" type="ORF">L2A60_12560</name>
</gene>